<keyword evidence="2" id="KW-1185">Reference proteome</keyword>
<evidence type="ECO:0000313" key="2">
    <source>
        <dbReference type="Proteomes" id="UP001372526"/>
    </source>
</evidence>
<dbReference type="PANTHER" id="PTHR41263">
    <property type="entry name" value="ASPARTYL-PHOSPHATE PHOSPHATASE YISI"/>
    <property type="match status" value="1"/>
</dbReference>
<comment type="caution">
    <text evidence="1">The sequence shown here is derived from an EMBL/GenBank/DDBJ whole genome shotgun (WGS) entry which is preliminary data.</text>
</comment>
<gene>
    <name evidence="1" type="ORF">WAZ07_01170</name>
</gene>
<dbReference type="SUPFAM" id="SSF140500">
    <property type="entry name" value="BAS1536-like"/>
    <property type="match status" value="1"/>
</dbReference>
<dbReference type="RefSeq" id="WP_090918181.1">
    <property type="nucleotide sequence ID" value="NZ_JBAWSX010000001.1"/>
</dbReference>
<dbReference type="InterPro" id="IPR037208">
    <property type="entry name" value="Spo0E-like_sf"/>
</dbReference>
<sequence length="71" mass="8274">MKIVDIQVSIEEKREELIGLVRMYGFNHEKVVVCSQELDDLVYRLMESITYQESIFSISAKKNTNNNIHSP</sequence>
<dbReference type="PANTHER" id="PTHR41263:SF1">
    <property type="entry name" value="ASPARTYL-PHOSPHATE PHOSPHATASE YISI"/>
    <property type="match status" value="1"/>
</dbReference>
<accession>A0ABU8FB74</accession>
<dbReference type="Gene3D" id="4.10.280.10">
    <property type="entry name" value="Helix-loop-helix DNA-binding domain"/>
    <property type="match status" value="1"/>
</dbReference>
<name>A0ABU8FB74_9BACI</name>
<dbReference type="InterPro" id="IPR053028">
    <property type="entry name" value="Spo0E-like_phosphatase"/>
</dbReference>
<proteinExistence type="predicted"/>
<dbReference type="EMBL" id="JBAWSX010000001">
    <property type="protein sequence ID" value="MEI4799947.1"/>
    <property type="molecule type" value="Genomic_DNA"/>
</dbReference>
<dbReference type="InterPro" id="IPR018540">
    <property type="entry name" value="Spo0E-like"/>
</dbReference>
<protein>
    <submittedName>
        <fullName evidence="1">Aspartyl-phosphate phosphatase Spo0E family protein</fullName>
    </submittedName>
</protein>
<dbReference type="Proteomes" id="UP001372526">
    <property type="component" value="Unassembled WGS sequence"/>
</dbReference>
<organism evidence="1 2">
    <name type="scientific">Bacillus bruguierae</name>
    <dbReference type="NCBI Taxonomy" id="3127667"/>
    <lineage>
        <taxon>Bacteria</taxon>
        <taxon>Bacillati</taxon>
        <taxon>Bacillota</taxon>
        <taxon>Bacilli</taxon>
        <taxon>Bacillales</taxon>
        <taxon>Bacillaceae</taxon>
        <taxon>Bacillus</taxon>
    </lineage>
</organism>
<reference evidence="1 2" key="1">
    <citation type="submission" date="2024-01" db="EMBL/GenBank/DDBJ databases">
        <title>Seven novel Bacillus-like species.</title>
        <authorList>
            <person name="Liu G."/>
        </authorList>
    </citation>
    <scope>NUCLEOTIDE SEQUENCE [LARGE SCALE GENOMIC DNA]</scope>
    <source>
        <strain evidence="1 2">FJAT-51639</strain>
    </source>
</reference>
<dbReference type="InterPro" id="IPR036638">
    <property type="entry name" value="HLH_DNA-bd_sf"/>
</dbReference>
<dbReference type="Pfam" id="PF09388">
    <property type="entry name" value="SpoOE-like"/>
    <property type="match status" value="1"/>
</dbReference>
<evidence type="ECO:0000313" key="1">
    <source>
        <dbReference type="EMBL" id="MEI4799947.1"/>
    </source>
</evidence>